<gene>
    <name evidence="1" type="ORF">GMARGA_LOCUS27334</name>
</gene>
<feature type="non-terminal residue" evidence="1">
    <location>
        <position position="195"/>
    </location>
</feature>
<dbReference type="Proteomes" id="UP000789901">
    <property type="component" value="Unassembled WGS sequence"/>
</dbReference>
<evidence type="ECO:0000313" key="2">
    <source>
        <dbReference type="Proteomes" id="UP000789901"/>
    </source>
</evidence>
<proteinExistence type="predicted"/>
<organism evidence="1 2">
    <name type="scientific">Gigaspora margarita</name>
    <dbReference type="NCBI Taxonomy" id="4874"/>
    <lineage>
        <taxon>Eukaryota</taxon>
        <taxon>Fungi</taxon>
        <taxon>Fungi incertae sedis</taxon>
        <taxon>Mucoromycota</taxon>
        <taxon>Glomeromycotina</taxon>
        <taxon>Glomeromycetes</taxon>
        <taxon>Diversisporales</taxon>
        <taxon>Gigasporaceae</taxon>
        <taxon>Gigaspora</taxon>
    </lineage>
</organism>
<name>A0ABN7W8G5_GIGMA</name>
<accession>A0ABN7W8G5</accession>
<dbReference type="EMBL" id="CAJVQB010033268">
    <property type="protein sequence ID" value="CAG8819532.1"/>
    <property type="molecule type" value="Genomic_DNA"/>
</dbReference>
<dbReference type="PANTHER" id="PTHR35385:SF2">
    <property type="entry name" value="PROTEIN B, PUTATIVE-RELATED"/>
    <property type="match status" value="1"/>
</dbReference>
<comment type="caution">
    <text evidence="1">The sequence shown here is derived from an EMBL/GenBank/DDBJ whole genome shotgun (WGS) entry which is preliminary data.</text>
</comment>
<protein>
    <submittedName>
        <fullName evidence="1">25770_t:CDS:1</fullName>
    </submittedName>
</protein>
<reference evidence="1 2" key="1">
    <citation type="submission" date="2021-06" db="EMBL/GenBank/DDBJ databases">
        <authorList>
            <person name="Kallberg Y."/>
            <person name="Tangrot J."/>
            <person name="Rosling A."/>
        </authorList>
    </citation>
    <scope>NUCLEOTIDE SEQUENCE [LARGE SCALE GENOMIC DNA]</scope>
    <source>
        <strain evidence="1 2">120-4 pot B 10/14</strain>
    </source>
</reference>
<keyword evidence="2" id="KW-1185">Reference proteome</keyword>
<sequence length="195" mass="22850">MELILNDISNSEAINAKALNALDFIIKKALPSSYKYFIKHFEQISSHNFLGAYEMPFKVDCCINISTIKESKEWIQRFIDLHKVMMRETHERTIKGIHYILSKRFHCIHSYVVKIKQGIKDNCEIHIENARIRDTDCSSILSIQLLKRSDPYPCIISLYFHHNHSLKSSHVTSFRPISNETKNEIFRLFEASHNP</sequence>
<dbReference type="PANTHER" id="PTHR35385">
    <property type="entry name" value="PROTEIN B, PUTATIVE-RELATED-RELATED"/>
    <property type="match status" value="1"/>
</dbReference>
<evidence type="ECO:0000313" key="1">
    <source>
        <dbReference type="EMBL" id="CAG8819532.1"/>
    </source>
</evidence>